<keyword evidence="2" id="KW-0503">Monooxygenase</keyword>
<proteinExistence type="predicted"/>
<organism evidence="2 3">
    <name type="scientific">Streptomyces paromomycinus</name>
    <name type="common">Streptomyces rimosus subsp. paromomycinus</name>
    <dbReference type="NCBI Taxonomy" id="92743"/>
    <lineage>
        <taxon>Bacteria</taxon>
        <taxon>Bacillati</taxon>
        <taxon>Actinomycetota</taxon>
        <taxon>Actinomycetes</taxon>
        <taxon>Kitasatosporales</taxon>
        <taxon>Streptomycetaceae</taxon>
        <taxon>Streptomyces</taxon>
    </lineage>
</organism>
<dbReference type="Pfam" id="PF19634">
    <property type="entry name" value="DUF6137"/>
    <property type="match status" value="1"/>
</dbReference>
<protein>
    <submittedName>
        <fullName evidence="2">4-(Gamma-L-glutamylamino)butanoyl-[BtrI acyl-carrier protein] monooxygenase BtrO</fullName>
    </submittedName>
</protein>
<dbReference type="GO" id="GO:0004497">
    <property type="term" value="F:monooxygenase activity"/>
    <property type="evidence" value="ECO:0007669"/>
    <property type="project" value="UniProtKB-KW"/>
</dbReference>
<dbReference type="AlphaFoldDB" id="A0A401VUD7"/>
<name>A0A401VUD7_STREY</name>
<reference evidence="2 3" key="1">
    <citation type="submission" date="2018-11" db="EMBL/GenBank/DDBJ databases">
        <title>Whole genome sequence of Streptomyces paromomycinus NBRC 15454(T).</title>
        <authorList>
            <person name="Komaki H."/>
            <person name="Tamura T."/>
        </authorList>
    </citation>
    <scope>NUCLEOTIDE SEQUENCE [LARGE SCALE GENOMIC DNA]</scope>
    <source>
        <strain evidence="2 3">NBRC 15454</strain>
    </source>
</reference>
<accession>A0A401VUD7</accession>
<dbReference type="InterPro" id="IPR046135">
    <property type="entry name" value="DUF6137"/>
</dbReference>
<evidence type="ECO:0000256" key="1">
    <source>
        <dbReference type="SAM" id="MobiDB-lite"/>
    </source>
</evidence>
<comment type="caution">
    <text evidence="2">The sequence shown here is derived from an EMBL/GenBank/DDBJ whole genome shotgun (WGS) entry which is preliminary data.</text>
</comment>
<dbReference type="Proteomes" id="UP000286746">
    <property type="component" value="Unassembled WGS sequence"/>
</dbReference>
<sequence length="107" mass="11358">MQFPGGGQLEEPPGPYGVTGAPLAGAAGDRVRLLVVKCLSDETGEDPDAIVARGHLDVGDRDYANIVNRLESYFDCSLDLLAGGNRRLVVDDLCDRLGLLPLEAVHV</sequence>
<evidence type="ECO:0000313" key="3">
    <source>
        <dbReference type="Proteomes" id="UP000286746"/>
    </source>
</evidence>
<keyword evidence="2" id="KW-0560">Oxidoreductase</keyword>
<gene>
    <name evidence="2" type="primary">btrV</name>
    <name evidence="2" type="ORF">GKJPGBOP_00333</name>
</gene>
<keyword evidence="3" id="KW-1185">Reference proteome</keyword>
<evidence type="ECO:0000313" key="2">
    <source>
        <dbReference type="EMBL" id="GCD40680.1"/>
    </source>
</evidence>
<dbReference type="EMBL" id="BHZD01000001">
    <property type="protein sequence ID" value="GCD40680.1"/>
    <property type="molecule type" value="Genomic_DNA"/>
</dbReference>
<feature type="region of interest" description="Disordered" evidence="1">
    <location>
        <begin position="1"/>
        <end position="21"/>
    </location>
</feature>